<dbReference type="EC" id="6.3.3.3" evidence="8"/>
<dbReference type="InterPro" id="IPR004472">
    <property type="entry name" value="DTB_synth_BioD"/>
</dbReference>
<feature type="binding site" evidence="8">
    <location>
        <position position="16"/>
    </location>
    <ligand>
        <name>Mg(2+)</name>
        <dbReference type="ChEBI" id="CHEBI:18420"/>
    </ligand>
</feature>
<reference evidence="10" key="1">
    <citation type="journal article" date="2019" name="Int. J. Syst. Evol. Microbiol.">
        <title>The Global Catalogue of Microorganisms (GCM) 10K type strain sequencing project: providing services to taxonomists for standard genome sequencing and annotation.</title>
        <authorList>
            <consortium name="The Broad Institute Genomics Platform"/>
            <consortium name="The Broad Institute Genome Sequencing Center for Infectious Disease"/>
            <person name="Wu L."/>
            <person name="Ma J."/>
        </authorList>
    </citation>
    <scope>NUCLEOTIDE SEQUENCE [LARGE SCALE GENOMIC DNA]</scope>
    <source>
        <strain evidence="10">CGMCC 1.10130</strain>
    </source>
</reference>
<keyword evidence="1 8" id="KW-0963">Cytoplasm</keyword>
<proteinExistence type="inferred from homology"/>
<comment type="cofactor">
    <cofactor evidence="8">
        <name>Mg(2+)</name>
        <dbReference type="ChEBI" id="CHEBI:18420"/>
    </cofactor>
</comment>
<feature type="binding site" evidence="8">
    <location>
        <position position="54"/>
    </location>
    <ligand>
        <name>Mg(2+)</name>
        <dbReference type="ChEBI" id="CHEBI:18420"/>
    </ligand>
</feature>
<organism evidence="9 10">
    <name type="scientific">Neiella marina</name>
    <dbReference type="NCBI Taxonomy" id="508461"/>
    <lineage>
        <taxon>Bacteria</taxon>
        <taxon>Pseudomonadati</taxon>
        <taxon>Pseudomonadota</taxon>
        <taxon>Gammaproteobacteria</taxon>
        <taxon>Alteromonadales</taxon>
        <taxon>Echinimonadaceae</taxon>
        <taxon>Neiella</taxon>
    </lineage>
</organism>
<evidence type="ECO:0000313" key="10">
    <source>
        <dbReference type="Proteomes" id="UP000619743"/>
    </source>
</evidence>
<evidence type="ECO:0000256" key="1">
    <source>
        <dbReference type="ARBA" id="ARBA00022490"/>
    </source>
</evidence>
<dbReference type="GO" id="GO:0042803">
    <property type="term" value="F:protein homodimerization activity"/>
    <property type="evidence" value="ECO:0007669"/>
    <property type="project" value="UniProtKB-ARBA"/>
</dbReference>
<comment type="pathway">
    <text evidence="8">Cofactor biosynthesis; biotin biosynthesis; biotin from 7,8-diaminononanoate: step 1/2.</text>
</comment>
<dbReference type="PIRSF" id="PIRSF006755">
    <property type="entry name" value="DTB_synth"/>
    <property type="match status" value="1"/>
</dbReference>
<gene>
    <name evidence="8 9" type="primary">bioD</name>
    <name evidence="9" type="ORF">GCM10011369_19660</name>
</gene>
<dbReference type="Pfam" id="PF13500">
    <property type="entry name" value="AAA_26"/>
    <property type="match status" value="1"/>
</dbReference>
<name>A0A8J2XP74_9GAMM</name>
<sequence length="228" mass="24163">MTTIFVTATDTDAGKTAITSAILYGLQANGKSCLGYKPIAAGANYHDGVLINDDAVALATNSSVEVTSSDINPVCFAAPIAPHIAAQQDQQNIDLKAIDQHFCQLNGQHPTDVQLVEGAGGWRLPLNLSGDTLAQWPSQRGWPVILVVGLKLGCLNHALLTVEAISQDDCHIVGWVGNTIDPTMSMRDENIASLNTLLPAPCLGIVPYLDEPSASNIWPYIAKGLINP</sequence>
<evidence type="ECO:0000256" key="6">
    <source>
        <dbReference type="ARBA" id="ARBA00022840"/>
    </source>
</evidence>
<comment type="subcellular location">
    <subcellularLocation>
        <location evidence="8">Cytoplasm</location>
    </subcellularLocation>
</comment>
<evidence type="ECO:0000256" key="7">
    <source>
        <dbReference type="ARBA" id="ARBA00022842"/>
    </source>
</evidence>
<dbReference type="PANTHER" id="PTHR43210">
    <property type="entry name" value="DETHIOBIOTIN SYNTHETASE"/>
    <property type="match status" value="1"/>
</dbReference>
<dbReference type="Gene3D" id="3.40.50.300">
    <property type="entry name" value="P-loop containing nucleotide triphosphate hydrolases"/>
    <property type="match status" value="1"/>
</dbReference>
<accession>A0A8J2XP74</accession>
<keyword evidence="7 8" id="KW-0460">Magnesium</keyword>
<dbReference type="EMBL" id="BMDX01000008">
    <property type="protein sequence ID" value="GGA77801.1"/>
    <property type="molecule type" value="Genomic_DNA"/>
</dbReference>
<dbReference type="UniPathway" id="UPA00078">
    <property type="reaction ID" value="UER00161"/>
</dbReference>
<evidence type="ECO:0000256" key="3">
    <source>
        <dbReference type="ARBA" id="ARBA00022723"/>
    </source>
</evidence>
<keyword evidence="6 8" id="KW-0067">ATP-binding</keyword>
<dbReference type="HAMAP" id="MF_00336">
    <property type="entry name" value="BioD"/>
    <property type="match status" value="1"/>
</dbReference>
<dbReference type="AlphaFoldDB" id="A0A8J2XP74"/>
<dbReference type="GO" id="GO:0009102">
    <property type="term" value="P:biotin biosynthetic process"/>
    <property type="evidence" value="ECO:0007669"/>
    <property type="project" value="UniProtKB-UniRule"/>
</dbReference>
<comment type="similarity">
    <text evidence="8">Belongs to the dethiobiotin synthetase family.</text>
</comment>
<feature type="binding site" evidence="8">
    <location>
        <begin position="117"/>
        <end position="120"/>
    </location>
    <ligand>
        <name>ATP</name>
        <dbReference type="ChEBI" id="CHEBI:30616"/>
    </ligand>
</feature>
<feature type="binding site" evidence="8">
    <location>
        <position position="117"/>
    </location>
    <ligand>
        <name>Mg(2+)</name>
        <dbReference type="ChEBI" id="CHEBI:18420"/>
    </ligand>
</feature>
<feature type="binding site" evidence="8">
    <location>
        <position position="54"/>
    </location>
    <ligand>
        <name>ATP</name>
        <dbReference type="ChEBI" id="CHEBI:30616"/>
    </ligand>
</feature>
<comment type="catalytic activity">
    <reaction evidence="8">
        <text>(7R,8S)-7,8-diammoniononanoate + CO2 + ATP = (4R,5S)-dethiobiotin + ADP + phosphate + 3 H(+)</text>
        <dbReference type="Rhea" id="RHEA:15805"/>
        <dbReference type="ChEBI" id="CHEBI:15378"/>
        <dbReference type="ChEBI" id="CHEBI:16526"/>
        <dbReference type="ChEBI" id="CHEBI:30616"/>
        <dbReference type="ChEBI" id="CHEBI:43474"/>
        <dbReference type="ChEBI" id="CHEBI:149469"/>
        <dbReference type="ChEBI" id="CHEBI:149473"/>
        <dbReference type="ChEBI" id="CHEBI:456216"/>
        <dbReference type="EC" id="6.3.3.3"/>
    </reaction>
</comment>
<dbReference type="InterPro" id="IPR027417">
    <property type="entry name" value="P-loop_NTPase"/>
</dbReference>
<comment type="caution">
    <text evidence="9">The sequence shown here is derived from an EMBL/GenBank/DDBJ whole genome shotgun (WGS) entry which is preliminary data.</text>
</comment>
<keyword evidence="5 8" id="KW-0093">Biotin biosynthesis</keyword>
<comment type="caution">
    <text evidence="8">Lacks conserved residue(s) required for the propagation of feature annotation.</text>
</comment>
<evidence type="ECO:0000256" key="4">
    <source>
        <dbReference type="ARBA" id="ARBA00022741"/>
    </source>
</evidence>
<dbReference type="GO" id="GO:0005829">
    <property type="term" value="C:cytosol"/>
    <property type="evidence" value="ECO:0007669"/>
    <property type="project" value="TreeGrafter"/>
</dbReference>
<dbReference type="RefSeq" id="WP_087505546.1">
    <property type="nucleotide sequence ID" value="NZ_BMDX01000008.1"/>
</dbReference>
<keyword evidence="4 8" id="KW-0547">Nucleotide-binding</keyword>
<dbReference type="GO" id="GO:0000287">
    <property type="term" value="F:magnesium ion binding"/>
    <property type="evidence" value="ECO:0007669"/>
    <property type="project" value="UniProtKB-UniRule"/>
</dbReference>
<evidence type="ECO:0000256" key="8">
    <source>
        <dbReference type="HAMAP-Rule" id="MF_00336"/>
    </source>
</evidence>
<feature type="binding site" evidence="8">
    <location>
        <begin position="207"/>
        <end position="209"/>
    </location>
    <ligand>
        <name>ATP</name>
        <dbReference type="ChEBI" id="CHEBI:30616"/>
    </ligand>
</feature>
<evidence type="ECO:0000256" key="5">
    <source>
        <dbReference type="ARBA" id="ARBA00022756"/>
    </source>
</evidence>
<comment type="subunit">
    <text evidence="8">Homodimer.</text>
</comment>
<dbReference type="NCBIfam" id="TIGR00347">
    <property type="entry name" value="bioD"/>
    <property type="match status" value="1"/>
</dbReference>
<dbReference type="FunFam" id="3.40.50.300:FF:000292">
    <property type="entry name" value="ATP-dependent dethiobiotin synthetase BioD"/>
    <property type="match status" value="1"/>
</dbReference>
<feature type="active site" evidence="8">
    <location>
        <position position="37"/>
    </location>
</feature>
<evidence type="ECO:0000313" key="9">
    <source>
        <dbReference type="EMBL" id="GGA77801.1"/>
    </source>
</evidence>
<dbReference type="PANTHER" id="PTHR43210:SF5">
    <property type="entry name" value="DETHIOBIOTIN SYNTHETASE"/>
    <property type="match status" value="1"/>
</dbReference>
<dbReference type="GO" id="GO:0005524">
    <property type="term" value="F:ATP binding"/>
    <property type="evidence" value="ECO:0007669"/>
    <property type="project" value="UniProtKB-UniRule"/>
</dbReference>
<evidence type="ECO:0000256" key="2">
    <source>
        <dbReference type="ARBA" id="ARBA00022598"/>
    </source>
</evidence>
<keyword evidence="3 8" id="KW-0479">Metal-binding</keyword>
<dbReference type="OrthoDB" id="9802097at2"/>
<keyword evidence="10" id="KW-1185">Reference proteome</keyword>
<feature type="binding site" evidence="8">
    <location>
        <begin position="178"/>
        <end position="179"/>
    </location>
    <ligand>
        <name>ATP</name>
        <dbReference type="ChEBI" id="CHEBI:30616"/>
    </ligand>
</feature>
<protein>
    <recommendedName>
        <fullName evidence="8">ATP-dependent dethiobiotin synthetase BioD</fullName>
        <ecNumber evidence="8">6.3.3.3</ecNumber>
    </recommendedName>
    <alternativeName>
        <fullName evidence="8">DTB synthetase</fullName>
        <shortName evidence="8">DTBS</shortName>
    </alternativeName>
    <alternativeName>
        <fullName evidence="8">Dethiobiotin synthase</fullName>
    </alternativeName>
</protein>
<keyword evidence="2 8" id="KW-0436">Ligase</keyword>
<dbReference type="GO" id="GO:0004141">
    <property type="term" value="F:dethiobiotin synthase activity"/>
    <property type="evidence" value="ECO:0007669"/>
    <property type="project" value="UniProtKB-UniRule"/>
</dbReference>
<dbReference type="Proteomes" id="UP000619743">
    <property type="component" value="Unassembled WGS sequence"/>
</dbReference>
<dbReference type="CDD" id="cd03109">
    <property type="entry name" value="DTBS"/>
    <property type="match status" value="1"/>
</dbReference>
<comment type="function">
    <text evidence="8">Catalyzes a mechanistically unusual reaction, the ATP-dependent insertion of CO2 between the N7 and N8 nitrogen atoms of 7,8-diaminopelargonic acid (DAPA, also called 7,8-diammoniononanoate) to form a ureido ring.</text>
</comment>
<dbReference type="SUPFAM" id="SSF52540">
    <property type="entry name" value="P-loop containing nucleoside triphosphate hydrolases"/>
    <property type="match status" value="1"/>
</dbReference>